<comment type="catalytic activity">
    <reaction evidence="1">
        <text>ATP + H2O = ADP + phosphate + H(+)</text>
        <dbReference type="Rhea" id="RHEA:13065"/>
        <dbReference type="ChEBI" id="CHEBI:15377"/>
        <dbReference type="ChEBI" id="CHEBI:15378"/>
        <dbReference type="ChEBI" id="CHEBI:30616"/>
        <dbReference type="ChEBI" id="CHEBI:43474"/>
        <dbReference type="ChEBI" id="CHEBI:456216"/>
    </reaction>
</comment>
<dbReference type="GO" id="GO:0005737">
    <property type="term" value="C:cytoplasm"/>
    <property type="evidence" value="ECO:0007669"/>
    <property type="project" value="UniProtKB-SubCell"/>
</dbReference>
<dbReference type="EMBL" id="FQZP01000014">
    <property type="protein sequence ID" value="SHI90409.1"/>
    <property type="molecule type" value="Genomic_DNA"/>
</dbReference>
<name>A0A1M6EYF4_9FIRM</name>
<dbReference type="NCBIfam" id="TIGR02836">
    <property type="entry name" value="spore_IV_A"/>
    <property type="match status" value="1"/>
</dbReference>
<dbReference type="InterPro" id="IPR027417">
    <property type="entry name" value="P-loop_NTPase"/>
</dbReference>
<proteinExistence type="predicted"/>
<keyword evidence="1" id="KW-0749">Sporulation</keyword>
<feature type="domain" description="Stage IV sporulation protein A middle" evidence="3">
    <location>
        <begin position="239"/>
        <end position="417"/>
    </location>
</feature>
<dbReference type="InterPro" id="IPR014201">
    <property type="entry name" value="Spore_IV_A"/>
</dbReference>
<dbReference type="InterPro" id="IPR046842">
    <property type="entry name" value="SpoIVA_ATPase"/>
</dbReference>
<feature type="domain" description="Stage IV sporulation protein A ATPase" evidence="2">
    <location>
        <begin position="5"/>
        <end position="238"/>
    </location>
</feature>
<reference evidence="5 6" key="1">
    <citation type="submission" date="2016-11" db="EMBL/GenBank/DDBJ databases">
        <authorList>
            <person name="Varghese N."/>
            <person name="Submissions S."/>
        </authorList>
    </citation>
    <scope>NUCLEOTIDE SEQUENCE [LARGE SCALE GENOMIC DNA]</scope>
    <source>
        <strain evidence="5 6">DSM 19027</strain>
    </source>
</reference>
<comment type="subcellular location">
    <subcellularLocation>
        <location evidence="1">Cytoplasm</location>
    </subcellularLocation>
</comment>
<dbReference type="GO" id="GO:0016887">
    <property type="term" value="F:ATP hydrolysis activity"/>
    <property type="evidence" value="ECO:0007669"/>
    <property type="project" value="InterPro"/>
</dbReference>
<dbReference type="Pfam" id="PF20439">
    <property type="entry name" value="SpoIVA_C"/>
    <property type="match status" value="1"/>
</dbReference>
<protein>
    <recommendedName>
        <fullName evidence="1">Stage IV sporulation protein A</fullName>
        <ecNumber evidence="1">3.6.1.-</ecNumber>
    </recommendedName>
    <alternativeName>
        <fullName evidence="1">Coat morphogenetic protein SpoIVA</fullName>
    </alternativeName>
</protein>
<keyword evidence="1" id="KW-0378">Hydrolase</keyword>
<keyword evidence="1" id="KW-0963">Cytoplasm</keyword>
<dbReference type="SUPFAM" id="SSF52540">
    <property type="entry name" value="P-loop containing nucleoside triphosphate hydrolases"/>
    <property type="match status" value="1"/>
</dbReference>
<evidence type="ECO:0000256" key="1">
    <source>
        <dbReference type="PIRNR" id="PIRNR007466"/>
    </source>
</evidence>
<evidence type="ECO:0000259" key="3">
    <source>
        <dbReference type="Pfam" id="PF20438"/>
    </source>
</evidence>
<dbReference type="Pfam" id="PF09547">
    <property type="entry name" value="SpoIVA_ATPase"/>
    <property type="match status" value="1"/>
</dbReference>
<dbReference type="Pfam" id="PF20438">
    <property type="entry name" value="SpoIVA_middle"/>
    <property type="match status" value="1"/>
</dbReference>
<dbReference type="EC" id="3.6.1.-" evidence="1"/>
<dbReference type="Gene3D" id="3.40.50.300">
    <property type="entry name" value="P-loop containing nucleotide triphosphate hydrolases"/>
    <property type="match status" value="1"/>
</dbReference>
<accession>A0A1M6EYF4</accession>
<evidence type="ECO:0000313" key="6">
    <source>
        <dbReference type="Proteomes" id="UP000324781"/>
    </source>
</evidence>
<evidence type="ECO:0000313" key="5">
    <source>
        <dbReference type="EMBL" id="SHI90409.1"/>
    </source>
</evidence>
<sequence length="493" mass="55265">MEALYSIYSDIAERTNGDIYIGVVGPVRTGKSTFIKRFMESLVLPNIKNPYERDRAVDETPQSASGRMIMTTEPKFVPNEAVTVTMDDNVSMRVRLVDCVGYLVKSAIGHMDGEMPRMVKTPWYDYDIPFEEAAAIGTRKVINDHSTIGILITADGSFTNIPREEYEEAEEQVVNELKASGKPFVILLNSTTPESPESKALAEELSSKYRKPVIPVDCLNLGLQSINRIMNGILLDFPVREICFNIPGWILSLDNEHWLKKELINAIRNAFSDRSTVQNVYEAAEKFNVYDFLSKTAIQDVKMGTGEVCLEMKPSDGLFFKVIKEETGLEIDGEQRLFSVLKELSAIRAEYAKVANALQEVRTKGYGVVTPSIDELTLEPPEIIRQGTRFGIKLRGSAPSIHMIRADIETEIAPLVGSEKQSEELVNYLLKEFEGAPEKLWESNIFGKSLHELISEGLQNKLFRMPEDAQLKLQETLQKIINEGSGGLICIIL</sequence>
<evidence type="ECO:0000259" key="2">
    <source>
        <dbReference type="Pfam" id="PF09547"/>
    </source>
</evidence>
<dbReference type="GO" id="GO:0030435">
    <property type="term" value="P:sporulation resulting in formation of a cellular spore"/>
    <property type="evidence" value="ECO:0007669"/>
    <property type="project" value="UniProtKB-KW"/>
</dbReference>
<dbReference type="InterPro" id="IPR046840">
    <property type="entry name" value="SpoIVA_C"/>
</dbReference>
<keyword evidence="1" id="KW-0067">ATP-binding</keyword>
<dbReference type="AlphaFoldDB" id="A0A1M6EYF4"/>
<feature type="domain" description="Sporulation stage IV protein A C-terminal" evidence="4">
    <location>
        <begin position="418"/>
        <end position="493"/>
    </location>
</feature>
<evidence type="ECO:0000259" key="4">
    <source>
        <dbReference type="Pfam" id="PF20439"/>
    </source>
</evidence>
<keyword evidence="6" id="KW-1185">Reference proteome</keyword>
<dbReference type="Proteomes" id="UP000324781">
    <property type="component" value="Unassembled WGS sequence"/>
</dbReference>
<gene>
    <name evidence="5" type="ORF">SAMN05444373_101438</name>
</gene>
<organism evidence="5 6">
    <name type="scientific">Thermoclostridium caenicola</name>
    <dbReference type="NCBI Taxonomy" id="659425"/>
    <lineage>
        <taxon>Bacteria</taxon>
        <taxon>Bacillati</taxon>
        <taxon>Bacillota</taxon>
        <taxon>Clostridia</taxon>
        <taxon>Eubacteriales</taxon>
        <taxon>Oscillospiraceae</taxon>
        <taxon>Thermoclostridium</taxon>
    </lineage>
</organism>
<dbReference type="GO" id="GO:0005524">
    <property type="term" value="F:ATP binding"/>
    <property type="evidence" value="ECO:0007669"/>
    <property type="project" value="UniProtKB-KW"/>
</dbReference>
<comment type="function">
    <text evidence="1">ATPase. Has a role at an early stage in the morphogenesis of the spore coat.</text>
</comment>
<keyword evidence="1" id="KW-0547">Nucleotide-binding</keyword>
<dbReference type="PIRSF" id="PIRSF007466">
    <property type="entry name" value="SpoIVA"/>
    <property type="match status" value="1"/>
</dbReference>
<dbReference type="InterPro" id="IPR046841">
    <property type="entry name" value="SpoIVA_middle"/>
</dbReference>